<feature type="compositionally biased region" description="Low complexity" evidence="1">
    <location>
        <begin position="286"/>
        <end position="307"/>
    </location>
</feature>
<proteinExistence type="predicted"/>
<accession>A0A0B6ZG91</accession>
<feature type="compositionally biased region" description="Polar residues" evidence="1">
    <location>
        <begin position="213"/>
        <end position="226"/>
    </location>
</feature>
<feature type="region of interest" description="Disordered" evidence="1">
    <location>
        <begin position="159"/>
        <end position="182"/>
    </location>
</feature>
<protein>
    <submittedName>
        <fullName evidence="2">Uncharacterized protein</fullName>
    </submittedName>
</protein>
<feature type="non-terminal residue" evidence="2">
    <location>
        <position position="374"/>
    </location>
</feature>
<feature type="region of interest" description="Disordered" evidence="1">
    <location>
        <begin position="20"/>
        <end position="55"/>
    </location>
</feature>
<dbReference type="AlphaFoldDB" id="A0A0B6ZG91"/>
<evidence type="ECO:0000256" key="1">
    <source>
        <dbReference type="SAM" id="MobiDB-lite"/>
    </source>
</evidence>
<gene>
    <name evidence="2" type="primary">ORF60029</name>
</gene>
<dbReference type="EMBL" id="HACG01019885">
    <property type="protein sequence ID" value="CEK66750.1"/>
    <property type="molecule type" value="Transcribed_RNA"/>
</dbReference>
<feature type="non-terminal residue" evidence="2">
    <location>
        <position position="1"/>
    </location>
</feature>
<evidence type="ECO:0000313" key="2">
    <source>
        <dbReference type="EMBL" id="CEK66750.1"/>
    </source>
</evidence>
<reference evidence="2" key="1">
    <citation type="submission" date="2014-12" db="EMBL/GenBank/DDBJ databases">
        <title>Insight into the proteome of Arion vulgaris.</title>
        <authorList>
            <person name="Aradska J."/>
            <person name="Bulat T."/>
            <person name="Smidak R."/>
            <person name="Sarate P."/>
            <person name="Gangsoo J."/>
            <person name="Sialana F."/>
            <person name="Bilban M."/>
            <person name="Lubec G."/>
        </authorList>
    </citation>
    <scope>NUCLEOTIDE SEQUENCE</scope>
    <source>
        <tissue evidence="2">Skin</tissue>
    </source>
</reference>
<feature type="compositionally biased region" description="Low complexity" evidence="1">
    <location>
        <begin position="29"/>
        <end position="49"/>
    </location>
</feature>
<name>A0A0B6ZG91_9EUPU</name>
<feature type="compositionally biased region" description="Basic and acidic residues" evidence="1">
    <location>
        <begin position="339"/>
        <end position="368"/>
    </location>
</feature>
<feature type="compositionally biased region" description="Basic and acidic residues" evidence="1">
    <location>
        <begin position="320"/>
        <end position="331"/>
    </location>
</feature>
<sequence length="374" mass="41535">EKQAGIMAAIRDLQQKTLLHQQPPPHLPNLPLQRPPLQQQSHHQPQGLPSSVNSTPIVNVPPYRHNPFILGEQAMSTQHANINPSYRHNTVIPVDQTICTQHANLSSSNINCGGSNHNTVPPPLNNFSFPPPSLPSARFNTPPPPHVNSPYPPLLNTSTPHQFSGTPQRPPLHTQGSRVSNSNVGVTNSAHLDTNSRVFNQPPGFDHRGQIVSPASNSDRSVSQIPQFGKFPESTYNPPHISIHRSVTGNTGMNSSRPPLLDNPGRSSTHHTLSGNDSERNHLPVSSSQISQQNASQQNSSWSVSELSDYRSSDSYPRVQSKEIEREDRPSSDLPRSQYRNDRSDRNRSDYRSHRDRSTNRDTNETRSRGSPKR</sequence>
<feature type="compositionally biased region" description="Polar residues" evidence="1">
    <location>
        <begin position="265"/>
        <end position="276"/>
    </location>
</feature>
<feature type="compositionally biased region" description="Polar residues" evidence="1">
    <location>
        <begin position="245"/>
        <end position="257"/>
    </location>
</feature>
<organism evidence="2">
    <name type="scientific">Arion vulgaris</name>
    <dbReference type="NCBI Taxonomy" id="1028688"/>
    <lineage>
        <taxon>Eukaryota</taxon>
        <taxon>Metazoa</taxon>
        <taxon>Spiralia</taxon>
        <taxon>Lophotrochozoa</taxon>
        <taxon>Mollusca</taxon>
        <taxon>Gastropoda</taxon>
        <taxon>Heterobranchia</taxon>
        <taxon>Euthyneura</taxon>
        <taxon>Panpulmonata</taxon>
        <taxon>Eupulmonata</taxon>
        <taxon>Stylommatophora</taxon>
        <taxon>Helicina</taxon>
        <taxon>Arionoidea</taxon>
        <taxon>Arionidae</taxon>
        <taxon>Arion</taxon>
    </lineage>
</organism>
<feature type="region of interest" description="Disordered" evidence="1">
    <location>
        <begin position="196"/>
        <end position="374"/>
    </location>
</feature>